<evidence type="ECO:0000313" key="1">
    <source>
        <dbReference type="EMBL" id="CAB5012380.1"/>
    </source>
</evidence>
<gene>
    <name evidence="1" type="ORF">UFOPK4098_00364</name>
</gene>
<reference evidence="1" key="1">
    <citation type="submission" date="2020-05" db="EMBL/GenBank/DDBJ databases">
        <authorList>
            <person name="Chiriac C."/>
            <person name="Salcher M."/>
            <person name="Ghai R."/>
            <person name="Kavagutti S V."/>
        </authorList>
    </citation>
    <scope>NUCLEOTIDE SEQUENCE</scope>
</reference>
<organism evidence="1">
    <name type="scientific">freshwater metagenome</name>
    <dbReference type="NCBI Taxonomy" id="449393"/>
    <lineage>
        <taxon>unclassified sequences</taxon>
        <taxon>metagenomes</taxon>
        <taxon>ecological metagenomes</taxon>
    </lineage>
</organism>
<dbReference type="AlphaFoldDB" id="A0A6J7Q3R9"/>
<dbReference type="EMBL" id="CAFBPN010000010">
    <property type="protein sequence ID" value="CAB5012380.1"/>
    <property type="molecule type" value="Genomic_DNA"/>
</dbReference>
<protein>
    <submittedName>
        <fullName evidence="1">Unannotated protein</fullName>
    </submittedName>
</protein>
<proteinExistence type="predicted"/>
<sequence>MHVAPPGEEVTVYAVIALPPFAGATHVTVAFPSPAVAFGALGTEGVVAGTT</sequence>
<name>A0A6J7Q3R9_9ZZZZ</name>
<accession>A0A6J7Q3R9</accession>